<dbReference type="InterPro" id="IPR004151">
    <property type="entry name" value="7TM_GPCR_serpentine_rcpt_Sre"/>
</dbReference>
<organism evidence="7 8">
    <name type="scientific">Caenorhabditis bovis</name>
    <dbReference type="NCBI Taxonomy" id="2654633"/>
    <lineage>
        <taxon>Eukaryota</taxon>
        <taxon>Metazoa</taxon>
        <taxon>Ecdysozoa</taxon>
        <taxon>Nematoda</taxon>
        <taxon>Chromadorea</taxon>
        <taxon>Rhabditida</taxon>
        <taxon>Rhabditina</taxon>
        <taxon>Rhabditomorpha</taxon>
        <taxon>Rhabditoidea</taxon>
        <taxon>Rhabditidae</taxon>
        <taxon>Peloderinae</taxon>
        <taxon>Caenorhabditis</taxon>
    </lineage>
</organism>
<dbReference type="Gene3D" id="1.20.1070.10">
    <property type="entry name" value="Rhodopsin 7-helix transmembrane proteins"/>
    <property type="match status" value="1"/>
</dbReference>
<keyword evidence="8" id="KW-1185">Reference proteome</keyword>
<evidence type="ECO:0000256" key="5">
    <source>
        <dbReference type="ARBA" id="ARBA00023136"/>
    </source>
</evidence>
<protein>
    <submittedName>
        <fullName evidence="7">Uncharacterized protein</fullName>
    </submittedName>
</protein>
<dbReference type="Proteomes" id="UP000494206">
    <property type="component" value="Unassembled WGS sequence"/>
</dbReference>
<feature type="transmembrane region" description="Helical" evidence="6">
    <location>
        <begin position="220"/>
        <end position="240"/>
    </location>
</feature>
<dbReference type="GO" id="GO:0007606">
    <property type="term" value="P:sensory perception of chemical stimulus"/>
    <property type="evidence" value="ECO:0007669"/>
    <property type="project" value="InterPro"/>
</dbReference>
<comment type="caution">
    <text evidence="7">The sequence shown here is derived from an EMBL/GenBank/DDBJ whole genome shotgun (WGS) entry which is preliminary data.</text>
</comment>
<sequence>MYTLAVMNLTLGEYSSAFQVALIVEWALLGLNFLENTLVWYMIHFTSQYHPNLSLIFEQLSNQYFVSLLSRMFIIYMQIIEPNLDVLLENRYFLFATWLRNSLLFTAFYCAPFLVFERVFATYYMRDYETNQRRWISYIIVALFYVYPISMAQIFIFEENSRQYQIFVIALVNFIAFLLTIYLGKYNKMKYDKLRKSLNSKYSLSARTQLAENINSSRPFQLLCLLVALFSLLSSSLLHIDEFTSDEYIKNVAYVVFNICCWSYGTFVPIILLFFNKMWQKEMKSLLNKMTCQSSVEPQLVRPTTTKVADTFGNNCYVADSMHTDVYFSQFNAEW</sequence>
<feature type="transmembrane region" description="Helical" evidence="6">
    <location>
        <begin position="252"/>
        <end position="275"/>
    </location>
</feature>
<dbReference type="OrthoDB" id="5791856at2759"/>
<feature type="transmembrane region" description="Helical" evidence="6">
    <location>
        <begin position="20"/>
        <end position="43"/>
    </location>
</feature>
<dbReference type="PANTHER" id="PTHR47518:SF11">
    <property type="entry name" value="SERPENTINE RECEPTOR, CLASS E (EPSILON)-RELATED"/>
    <property type="match status" value="1"/>
</dbReference>
<keyword evidence="5 6" id="KW-0472">Membrane</keyword>
<keyword evidence="3 6" id="KW-0812">Transmembrane</keyword>
<dbReference type="Pfam" id="PF03125">
    <property type="entry name" value="Sre"/>
    <property type="match status" value="1"/>
</dbReference>
<evidence type="ECO:0000256" key="3">
    <source>
        <dbReference type="ARBA" id="ARBA00022692"/>
    </source>
</evidence>
<reference evidence="7 8" key="1">
    <citation type="submission" date="2020-04" db="EMBL/GenBank/DDBJ databases">
        <authorList>
            <person name="Laetsch R D."/>
            <person name="Stevens L."/>
            <person name="Kumar S."/>
            <person name="Blaxter L. M."/>
        </authorList>
    </citation>
    <scope>NUCLEOTIDE SEQUENCE [LARGE SCALE GENOMIC DNA]</scope>
</reference>
<evidence type="ECO:0000256" key="4">
    <source>
        <dbReference type="ARBA" id="ARBA00022989"/>
    </source>
</evidence>
<evidence type="ECO:0000256" key="2">
    <source>
        <dbReference type="ARBA" id="ARBA00006803"/>
    </source>
</evidence>
<dbReference type="PANTHER" id="PTHR47518">
    <property type="entry name" value="SERPENTINE RECEPTOR CLASS EPSILON-13-RELATED"/>
    <property type="match status" value="1"/>
</dbReference>
<dbReference type="SUPFAM" id="SSF81321">
    <property type="entry name" value="Family A G protein-coupled receptor-like"/>
    <property type="match status" value="1"/>
</dbReference>
<gene>
    <name evidence="7" type="ORF">CBOVIS_LOCUS8191</name>
</gene>
<accession>A0A8S1F258</accession>
<feature type="transmembrane region" description="Helical" evidence="6">
    <location>
        <begin position="135"/>
        <end position="157"/>
    </location>
</feature>
<evidence type="ECO:0000313" key="8">
    <source>
        <dbReference type="Proteomes" id="UP000494206"/>
    </source>
</evidence>
<comment type="subcellular location">
    <subcellularLocation>
        <location evidence="1">Membrane</location>
        <topology evidence="1">Multi-pass membrane protein</topology>
    </subcellularLocation>
</comment>
<keyword evidence="4 6" id="KW-1133">Transmembrane helix</keyword>
<dbReference type="GO" id="GO:0016020">
    <property type="term" value="C:membrane"/>
    <property type="evidence" value="ECO:0007669"/>
    <property type="project" value="UniProtKB-SubCell"/>
</dbReference>
<evidence type="ECO:0000313" key="7">
    <source>
        <dbReference type="EMBL" id="CAB3406069.1"/>
    </source>
</evidence>
<proteinExistence type="inferred from homology"/>
<evidence type="ECO:0000256" key="1">
    <source>
        <dbReference type="ARBA" id="ARBA00004141"/>
    </source>
</evidence>
<dbReference type="AlphaFoldDB" id="A0A8S1F258"/>
<feature type="transmembrane region" description="Helical" evidence="6">
    <location>
        <begin position="92"/>
        <end position="115"/>
    </location>
</feature>
<name>A0A8S1F258_9PELO</name>
<dbReference type="InterPro" id="IPR052854">
    <property type="entry name" value="Serpentine_rcpt_epsilon"/>
</dbReference>
<comment type="similarity">
    <text evidence="2">Belongs to the nematode receptor-like protein sre family.</text>
</comment>
<evidence type="ECO:0000256" key="6">
    <source>
        <dbReference type="SAM" id="Phobius"/>
    </source>
</evidence>
<dbReference type="EMBL" id="CADEPM010000005">
    <property type="protein sequence ID" value="CAB3406069.1"/>
    <property type="molecule type" value="Genomic_DNA"/>
</dbReference>
<feature type="transmembrane region" description="Helical" evidence="6">
    <location>
        <begin position="163"/>
        <end position="184"/>
    </location>
</feature>